<dbReference type="Proteomes" id="UP001519272">
    <property type="component" value="Unassembled WGS sequence"/>
</dbReference>
<name>A0ABS4FTX8_9BACL</name>
<dbReference type="EMBL" id="JAGGKG010000012">
    <property type="protein sequence ID" value="MBP1906036.1"/>
    <property type="molecule type" value="Genomic_DNA"/>
</dbReference>
<organism evidence="2 3">
    <name type="scientific">Paenibacillus turicensis</name>
    <dbReference type="NCBI Taxonomy" id="160487"/>
    <lineage>
        <taxon>Bacteria</taxon>
        <taxon>Bacillati</taxon>
        <taxon>Bacillota</taxon>
        <taxon>Bacilli</taxon>
        <taxon>Bacillales</taxon>
        <taxon>Paenibacillaceae</taxon>
        <taxon>Paenibacillus</taxon>
    </lineage>
</organism>
<keyword evidence="1" id="KW-0732">Signal</keyword>
<keyword evidence="3" id="KW-1185">Reference proteome</keyword>
<sequence>MKYKVSFLILLGALLTASTGFAAVKYQSLTSESGKVLFEEKPFTHTEDKRTEEEYNRISRMNEIWVNKFKPGQLAFIYVVPNNPNQEIDLKGTAHEITSFNELQKMVKIPDKPLLKEISANNKYKFKNASVHMEHGVDIYKLSDEEKKEIANKLLAEAQANGQDYALMPVPFKDDFWLANINYVSGKKEFTLQIIHATSVSASTQNKKNVSEKIKINGEDVIKKTDGKELIWAYEAPKAKTAYVYSLRTNKGEVSDEELIEVAKQIIPKAKAKK</sequence>
<evidence type="ECO:0008006" key="4">
    <source>
        <dbReference type="Google" id="ProtNLM"/>
    </source>
</evidence>
<gene>
    <name evidence="2" type="ORF">J2Z32_002685</name>
</gene>
<protein>
    <recommendedName>
        <fullName evidence="4">DUF4367 domain-containing protein</fullName>
    </recommendedName>
</protein>
<evidence type="ECO:0000313" key="2">
    <source>
        <dbReference type="EMBL" id="MBP1906036.1"/>
    </source>
</evidence>
<accession>A0ABS4FTX8</accession>
<feature type="signal peptide" evidence="1">
    <location>
        <begin position="1"/>
        <end position="22"/>
    </location>
</feature>
<reference evidence="2 3" key="1">
    <citation type="submission" date="2021-03" db="EMBL/GenBank/DDBJ databases">
        <title>Genomic Encyclopedia of Type Strains, Phase IV (KMG-IV): sequencing the most valuable type-strain genomes for metagenomic binning, comparative biology and taxonomic classification.</title>
        <authorList>
            <person name="Goeker M."/>
        </authorList>
    </citation>
    <scope>NUCLEOTIDE SEQUENCE [LARGE SCALE GENOMIC DNA]</scope>
    <source>
        <strain evidence="2 3">DSM 14349</strain>
    </source>
</reference>
<feature type="chain" id="PRO_5047368712" description="DUF4367 domain-containing protein" evidence="1">
    <location>
        <begin position="23"/>
        <end position="274"/>
    </location>
</feature>
<evidence type="ECO:0000313" key="3">
    <source>
        <dbReference type="Proteomes" id="UP001519272"/>
    </source>
</evidence>
<comment type="caution">
    <text evidence="2">The sequence shown here is derived from an EMBL/GenBank/DDBJ whole genome shotgun (WGS) entry which is preliminary data.</text>
</comment>
<evidence type="ECO:0000256" key="1">
    <source>
        <dbReference type="SAM" id="SignalP"/>
    </source>
</evidence>
<proteinExistence type="predicted"/>